<protein>
    <submittedName>
        <fullName evidence="3">Aminopeptidase</fullName>
    </submittedName>
</protein>
<evidence type="ECO:0000259" key="2">
    <source>
        <dbReference type="Pfam" id="PF01433"/>
    </source>
</evidence>
<keyword evidence="1" id="KW-1133">Transmembrane helix</keyword>
<feature type="transmembrane region" description="Helical" evidence="1">
    <location>
        <begin position="477"/>
        <end position="498"/>
    </location>
</feature>
<keyword evidence="1" id="KW-0812">Transmembrane</keyword>
<dbReference type="PANTHER" id="PTHR43471">
    <property type="entry name" value="ABC TRANSPORTER PERMEASE"/>
    <property type="match status" value="1"/>
</dbReference>
<dbReference type="GO" id="GO:0004177">
    <property type="term" value="F:aminopeptidase activity"/>
    <property type="evidence" value="ECO:0007669"/>
    <property type="project" value="UniProtKB-KW"/>
</dbReference>
<evidence type="ECO:0000313" key="3">
    <source>
        <dbReference type="EMBL" id="MBW0145296.1"/>
    </source>
</evidence>
<feature type="transmembrane region" description="Helical" evidence="1">
    <location>
        <begin position="175"/>
        <end position="195"/>
    </location>
</feature>
<feature type="transmembrane region" description="Helical" evidence="1">
    <location>
        <begin position="571"/>
        <end position="590"/>
    </location>
</feature>
<dbReference type="Proteomes" id="UP000698028">
    <property type="component" value="Unassembled WGS sequence"/>
</dbReference>
<feature type="transmembrane region" description="Helical" evidence="1">
    <location>
        <begin position="100"/>
        <end position="126"/>
    </location>
</feature>
<evidence type="ECO:0000313" key="4">
    <source>
        <dbReference type="Proteomes" id="UP000698028"/>
    </source>
</evidence>
<dbReference type="EMBL" id="JAHVAH010000001">
    <property type="protein sequence ID" value="MBW0145296.1"/>
    <property type="molecule type" value="Genomic_DNA"/>
</dbReference>
<dbReference type="RefSeq" id="WP_218633214.1">
    <property type="nucleotide sequence ID" value="NZ_JAHVAH010000001.1"/>
</dbReference>
<feature type="transmembrane region" description="Helical" evidence="1">
    <location>
        <begin position="447"/>
        <end position="470"/>
    </location>
</feature>
<feature type="domain" description="Peptidase M1 membrane alanine aminopeptidase" evidence="2">
    <location>
        <begin position="869"/>
        <end position="1059"/>
    </location>
</feature>
<keyword evidence="3" id="KW-0031">Aminopeptidase</keyword>
<organism evidence="3 4">
    <name type="scientific">Sphingomicrobium clamense</name>
    <dbReference type="NCBI Taxonomy" id="2851013"/>
    <lineage>
        <taxon>Bacteria</taxon>
        <taxon>Pseudomonadati</taxon>
        <taxon>Pseudomonadota</taxon>
        <taxon>Alphaproteobacteria</taxon>
        <taxon>Sphingomonadales</taxon>
        <taxon>Sphingomonadaceae</taxon>
        <taxon>Sphingomicrobium</taxon>
    </lineage>
</organism>
<reference evidence="3 4" key="1">
    <citation type="submission" date="2021-07" db="EMBL/GenBank/DDBJ databases">
        <title>The draft genome sequence of Sphingomicrobium sp. B8.</title>
        <authorList>
            <person name="Mu L."/>
        </authorList>
    </citation>
    <scope>NUCLEOTIDE SEQUENCE [LARGE SCALE GENOMIC DNA]</scope>
    <source>
        <strain evidence="3 4">B8</strain>
    </source>
</reference>
<dbReference type="PANTHER" id="PTHR43471:SF12">
    <property type="entry name" value="HYPOTHETICAL MEMBRANE PROTEIN, CONSERVED"/>
    <property type="match status" value="1"/>
</dbReference>
<dbReference type="InterPro" id="IPR014782">
    <property type="entry name" value="Peptidase_M1_dom"/>
</dbReference>
<accession>A0ABS6V6W1</accession>
<keyword evidence="3" id="KW-0645">Protease</keyword>
<proteinExistence type="predicted"/>
<feature type="transmembrane region" description="Helical" evidence="1">
    <location>
        <begin position="146"/>
        <end position="168"/>
    </location>
</feature>
<comment type="caution">
    <text evidence="3">The sequence shown here is derived from an EMBL/GenBank/DDBJ whole genome shotgun (WGS) entry which is preliminary data.</text>
</comment>
<gene>
    <name evidence="3" type="ORF">KTQ36_08320</name>
</gene>
<feature type="transmembrane region" description="Helical" evidence="1">
    <location>
        <begin position="531"/>
        <end position="550"/>
    </location>
</feature>
<feature type="transmembrane region" description="Helical" evidence="1">
    <location>
        <begin position="321"/>
        <end position="344"/>
    </location>
</feature>
<feature type="transmembrane region" description="Helical" evidence="1">
    <location>
        <begin position="60"/>
        <end position="79"/>
    </location>
</feature>
<dbReference type="Pfam" id="PF12730">
    <property type="entry name" value="ABC2_membrane_4"/>
    <property type="match status" value="1"/>
</dbReference>
<keyword evidence="3" id="KW-0378">Hydrolase</keyword>
<name>A0ABS6V6W1_9SPHN</name>
<feature type="transmembrane region" description="Helical" evidence="1">
    <location>
        <begin position="369"/>
        <end position="386"/>
    </location>
</feature>
<dbReference type="Pfam" id="PF01433">
    <property type="entry name" value="Peptidase_M1"/>
    <property type="match status" value="1"/>
</dbReference>
<sequence length="1198" mass="133418">MIAKIAGFELRYHMKSPTFWVALLIFFLLGFGLTASDNVQINAGGALKENSPWSLHVLTGAASIFYLMVVTAFVANAIIRDDTTGYAPIVRATPVTERQMVLGRFLGGYGAAALGFLIVPLGAFIGTLMPWVDAELVGPQNATYYLWPYLTMALPNIFIASAFLFMLATLTRSMMWTYIGVVGFVVGYLIVTSVAGGNPDLRPTFARFEPLGMGAFGEATRYWTAFEQNNRLVPLAGLMLFNRVFVIILGMVFLAITMWRFSLSEKPASKRKLKKLAKAKAKEEKFASIEPTRGGASITAKDGSISAWSQFVARLRVEVKLILRSPGLLILMLIAVGFTASALWGGNQLYGAGNYATVADTISQVRDNFAIFILIIAAFYGGETVWRERDHKLGEIVDSAPVPAWAMTLPKIIAVFLVIVLVNVSGMLTGLLYQLTAGAPDLGIGRYIGWFILPAAVDAALIAVLAVVIQVLSPNKYVGWGLILAWFLGTIVLSSWGYTNPLYIYGAGPSVPLSDMVDPAPFEFGARIMQAYWAAWAVVLALVAHLLWPRGTDLALKSRFKRLRNSGASKSVLAIFAVALVSIVSLGAFAHHNIKVLNEYRTSDENEKLLADYEKKYLKYEDVVQPIVTDVKLDVDLFPDDRRLKVEGRYALVNDTDEAIPELWVREGSFDVEYDTLDVAGASLKSHDEEFGVRIYEFDTPLQPGETSELTFNSRVWYRGFRATGAATSITPDASFINNRSFTPVLGMDRSGMLSDRQARRRQGLPDELRPAKLEDMSATNKNALAMDWVMSDITLSTDADQVPLAPGNKVSDEIEGDRRVARFVSPAPILNFFSIQSADYQVAERDFEGIKLSVYYHDEHDWNVERMLDAMEASLGYYQENFGPYQFDHARIVEFPGYASFAQAYAGTMPYSEAIGFTTKIGETDTDFITYVIAHELAHQYWAHQVIGAGMQGDALTTETMASYSAIMVMKSLLGEDQMRRFLKFELDRYLSGRKGETNEELPLIRMENQSYIHYRKGGHVLALLAHRMGEDRVNRAFASFIDKWKFKGAPYHRSLDFVAELRAVAESEEEQRLITDLFEKIVLFDLKVGDVDTKEVDGRWQTTFTVEAAKYEANGKGKETKVTMSEPIEIGLFTDRPGFDEFSSEDVLVMETRTVEGGKTEYVLMSDKRPSYVGIDPYNRYIDRRSEDNVKAVSDS</sequence>
<feature type="transmembrane region" description="Helical" evidence="1">
    <location>
        <begin position="240"/>
        <end position="263"/>
    </location>
</feature>
<feature type="transmembrane region" description="Helical" evidence="1">
    <location>
        <begin position="412"/>
        <end position="435"/>
    </location>
</feature>
<evidence type="ECO:0000256" key="1">
    <source>
        <dbReference type="SAM" id="Phobius"/>
    </source>
</evidence>
<keyword evidence="4" id="KW-1185">Reference proteome</keyword>
<keyword evidence="1" id="KW-0472">Membrane</keyword>